<comment type="caution">
    <text evidence="2">The sequence shown here is derived from an EMBL/GenBank/DDBJ whole genome shotgun (WGS) entry which is preliminary data.</text>
</comment>
<dbReference type="SUPFAM" id="SSF63817">
    <property type="entry name" value="Sortase"/>
    <property type="match status" value="1"/>
</dbReference>
<dbReference type="CDD" id="cd05829">
    <property type="entry name" value="Sortase_F"/>
    <property type="match status" value="1"/>
</dbReference>
<reference evidence="2 3" key="1">
    <citation type="submission" date="2020-08" db="EMBL/GenBank/DDBJ databases">
        <title>Genomic Encyclopedia of Type Strains, Phase III (KMG-III): the genomes of soil and plant-associated and newly described type strains.</title>
        <authorList>
            <person name="Whitman W."/>
        </authorList>
    </citation>
    <scope>NUCLEOTIDE SEQUENCE [LARGE SCALE GENOMIC DNA]</scope>
    <source>
        <strain evidence="2 3">CECT 8712</strain>
    </source>
</reference>
<dbReference type="InterPro" id="IPR042001">
    <property type="entry name" value="Sortase_F"/>
</dbReference>
<organism evidence="2 3">
    <name type="scientific">Nocardiopsis algeriensis</name>
    <dbReference type="NCBI Taxonomy" id="1478215"/>
    <lineage>
        <taxon>Bacteria</taxon>
        <taxon>Bacillati</taxon>
        <taxon>Actinomycetota</taxon>
        <taxon>Actinomycetes</taxon>
        <taxon>Streptosporangiales</taxon>
        <taxon>Nocardiopsidaceae</taxon>
        <taxon>Nocardiopsis</taxon>
    </lineage>
</organism>
<dbReference type="Proteomes" id="UP000536604">
    <property type="component" value="Unassembled WGS sequence"/>
</dbReference>
<dbReference type="NCBIfam" id="NF033748">
    <property type="entry name" value="class_F_sortase"/>
    <property type="match status" value="1"/>
</dbReference>
<dbReference type="AlphaFoldDB" id="A0A841IRT8"/>
<name>A0A841IRT8_9ACTN</name>
<dbReference type="InterPro" id="IPR023365">
    <property type="entry name" value="Sortase_dom-sf"/>
</dbReference>
<dbReference type="Gene3D" id="2.40.260.10">
    <property type="entry name" value="Sortase"/>
    <property type="match status" value="1"/>
</dbReference>
<evidence type="ECO:0000313" key="2">
    <source>
        <dbReference type="EMBL" id="MBB6119976.1"/>
    </source>
</evidence>
<dbReference type="Pfam" id="PF04203">
    <property type="entry name" value="Sortase"/>
    <property type="match status" value="1"/>
</dbReference>
<dbReference type="GO" id="GO:0016787">
    <property type="term" value="F:hydrolase activity"/>
    <property type="evidence" value="ECO:0007669"/>
    <property type="project" value="UniProtKB-KW"/>
</dbReference>
<dbReference type="InterPro" id="IPR005754">
    <property type="entry name" value="Sortase"/>
</dbReference>
<keyword evidence="3" id="KW-1185">Reference proteome</keyword>
<evidence type="ECO:0000256" key="1">
    <source>
        <dbReference type="ARBA" id="ARBA00022801"/>
    </source>
</evidence>
<evidence type="ECO:0000313" key="3">
    <source>
        <dbReference type="Proteomes" id="UP000536604"/>
    </source>
</evidence>
<gene>
    <name evidence="2" type="ORF">FHS13_001927</name>
</gene>
<dbReference type="RefSeq" id="WP_184290571.1">
    <property type="nucleotide sequence ID" value="NZ_JACHJO010000005.1"/>
</dbReference>
<protein>
    <submittedName>
        <fullName evidence="2">LPXTG-site transpeptidase (Sortase) family protein</fullName>
    </submittedName>
</protein>
<dbReference type="EMBL" id="JACHJO010000005">
    <property type="protein sequence ID" value="MBB6119976.1"/>
    <property type="molecule type" value="Genomic_DNA"/>
</dbReference>
<accession>A0A841IRT8</accession>
<keyword evidence="1" id="KW-0378">Hydrolase</keyword>
<sequence length="203" mass="21427">MVCAFTAVLLLGLALAGPEGRQRLLTPERTPVPVSSAVSEVAPEDGRFPGLAPVALSAEAIGLHSSHVVELGLTDQKRLEAPEPWEAVGWYALGEAPGETGAAVLAGHLDSDTGPAVFHRLKQLEVGDTVSVARADGAVAHFAVYAVEQYAKEEFPTHRVYGDTQEPELRLITCGGDFDDVGHSYEDNVVVYARITEAPGNSG</sequence>
<proteinExistence type="predicted"/>